<evidence type="ECO:0000256" key="1">
    <source>
        <dbReference type="SAM" id="Phobius"/>
    </source>
</evidence>
<dbReference type="Proteomes" id="UP000062043">
    <property type="component" value="Chromosome"/>
</dbReference>
<dbReference type="OrthoDB" id="102233at2157"/>
<keyword evidence="1" id="KW-0472">Membrane</keyword>
<keyword evidence="1" id="KW-1133">Transmembrane helix</keyword>
<feature type="transmembrane region" description="Helical" evidence="1">
    <location>
        <begin position="116"/>
        <end position="137"/>
    </location>
</feature>
<evidence type="ECO:0000313" key="2">
    <source>
        <dbReference type="EMBL" id="AJC72725.1"/>
    </source>
</evidence>
<dbReference type="GeneID" id="27135131"/>
<dbReference type="KEGG" id="tgy:X802_05610"/>
<dbReference type="RefSeq" id="WP_062371667.1">
    <property type="nucleotide sequence ID" value="NZ_CP007140.1"/>
</dbReference>
<evidence type="ECO:0000313" key="3">
    <source>
        <dbReference type="Proteomes" id="UP000062043"/>
    </source>
</evidence>
<dbReference type="EMBL" id="CP007140">
    <property type="protein sequence ID" value="AJC72725.1"/>
    <property type="molecule type" value="Genomic_DNA"/>
</dbReference>
<gene>
    <name evidence="2" type="ORF">X802_05610</name>
</gene>
<organism evidence="2 3">
    <name type="scientific">Thermococcus guaymasensis DSM 11113</name>
    <dbReference type="NCBI Taxonomy" id="1432656"/>
    <lineage>
        <taxon>Archaea</taxon>
        <taxon>Methanobacteriati</taxon>
        <taxon>Methanobacteriota</taxon>
        <taxon>Thermococci</taxon>
        <taxon>Thermococcales</taxon>
        <taxon>Thermococcaceae</taxon>
        <taxon>Thermococcus</taxon>
    </lineage>
</organism>
<keyword evidence="1" id="KW-0812">Transmembrane</keyword>
<dbReference type="STRING" id="1432656.X802_05610"/>
<accession>A0A0X1KNB7</accession>
<reference evidence="2 3" key="1">
    <citation type="submission" date="2014-01" db="EMBL/GenBank/DDBJ databases">
        <title>Genome sequencing of Thermococcus guaymasensis.</title>
        <authorList>
            <person name="Zhang X."/>
            <person name="Alvare G."/>
            <person name="Fristensky B."/>
            <person name="Chen L."/>
            <person name="Suen T."/>
            <person name="Chen Q."/>
            <person name="Ma K."/>
        </authorList>
    </citation>
    <scope>NUCLEOTIDE SEQUENCE [LARGE SCALE GENOMIC DNA]</scope>
    <source>
        <strain evidence="2 3">DSM 11113</strain>
    </source>
</reference>
<keyword evidence="3" id="KW-1185">Reference proteome</keyword>
<sequence length="140" mass="15421">MKITIFRMMLISCLLLSLVAVITYSQAMEPSEASWEGENLRLPGTCRLIMHPVPLKTLGDYVVDATNGSTIITPEGVEEAPEELHLKVRGVYFYYLGPVNQSVVLRLTPKPETGRVVTYLGLTFLGGVGVAFAFRVLGFE</sequence>
<proteinExistence type="predicted"/>
<dbReference type="AlphaFoldDB" id="A0A0X1KNB7"/>
<dbReference type="PATRIC" id="fig|1432656.3.peg.1089"/>
<name>A0A0X1KNB7_9EURY</name>
<protein>
    <submittedName>
        <fullName evidence="2">Uncharacterized protein</fullName>
    </submittedName>
</protein>